<protein>
    <submittedName>
        <fullName evidence="2">Uncharacterized protein</fullName>
    </submittedName>
</protein>
<dbReference type="AlphaFoldDB" id="A0A4S3JE78"/>
<feature type="region of interest" description="Disordered" evidence="1">
    <location>
        <begin position="50"/>
        <end position="98"/>
    </location>
</feature>
<feature type="compositionally biased region" description="Polar residues" evidence="1">
    <location>
        <begin position="73"/>
        <end position="94"/>
    </location>
</feature>
<evidence type="ECO:0000313" key="3">
    <source>
        <dbReference type="Proteomes" id="UP000308092"/>
    </source>
</evidence>
<feature type="compositionally biased region" description="Low complexity" evidence="1">
    <location>
        <begin position="53"/>
        <end position="65"/>
    </location>
</feature>
<dbReference type="Proteomes" id="UP000308092">
    <property type="component" value="Unassembled WGS sequence"/>
</dbReference>
<reference evidence="2 3" key="1">
    <citation type="submission" date="2019-03" db="EMBL/GenBank/DDBJ databases">
        <title>The genome sequence of a newly discovered highly antifungal drug resistant Aspergillus species, Aspergillus tanneri NIH 1004.</title>
        <authorList>
            <person name="Mounaud S."/>
            <person name="Singh I."/>
            <person name="Joardar V."/>
            <person name="Pakala S."/>
            <person name="Pakala S."/>
            <person name="Venepally P."/>
            <person name="Hoover J."/>
            <person name="Nierman W."/>
            <person name="Chung J."/>
            <person name="Losada L."/>
        </authorList>
    </citation>
    <scope>NUCLEOTIDE SEQUENCE [LARGE SCALE GENOMIC DNA]</scope>
    <source>
        <strain evidence="2 3">NIH1004</strain>
    </source>
</reference>
<comment type="caution">
    <text evidence="2">The sequence shown here is derived from an EMBL/GenBank/DDBJ whole genome shotgun (WGS) entry which is preliminary data.</text>
</comment>
<evidence type="ECO:0000313" key="2">
    <source>
        <dbReference type="EMBL" id="THC93583.1"/>
    </source>
</evidence>
<evidence type="ECO:0000256" key="1">
    <source>
        <dbReference type="SAM" id="MobiDB-lite"/>
    </source>
</evidence>
<accession>A0A4S3JE78</accession>
<dbReference type="EMBL" id="SOSA01000256">
    <property type="protein sequence ID" value="THC93583.1"/>
    <property type="molecule type" value="Genomic_DNA"/>
</dbReference>
<organism evidence="2 3">
    <name type="scientific">Aspergillus tanneri</name>
    <dbReference type="NCBI Taxonomy" id="1220188"/>
    <lineage>
        <taxon>Eukaryota</taxon>
        <taxon>Fungi</taxon>
        <taxon>Dikarya</taxon>
        <taxon>Ascomycota</taxon>
        <taxon>Pezizomycotina</taxon>
        <taxon>Eurotiomycetes</taxon>
        <taxon>Eurotiomycetidae</taxon>
        <taxon>Eurotiales</taxon>
        <taxon>Aspergillaceae</taxon>
        <taxon>Aspergillus</taxon>
        <taxon>Aspergillus subgen. Circumdati</taxon>
    </lineage>
</organism>
<sequence>MSLREALISQLSGFGQMQQPYPPQAPYGQHYIPNLQPAMQQHYIPQQLFPYGQQPVPNVPPVQQQHYFPQQLAPPNSQQASFGFPSQPQLASDPQQQYYQQQYYQQQNYQQQHYQQQPLAHVPVGIPPMTYPTIHTYNSDGEEL</sequence>
<dbReference type="VEuPathDB" id="FungiDB:EYZ11_006936"/>
<proteinExistence type="predicted"/>
<keyword evidence="3" id="KW-1185">Reference proteome</keyword>
<gene>
    <name evidence="2" type="ORF">EYZ11_006936</name>
</gene>
<name>A0A4S3JE78_9EURO</name>